<sequence length="186" mass="21053">MPRFTREQFQLVLLRRMADHHPELVDDALRELGATHADLREAHRNWQARLRSRTHPGGAQRYRITLGVPEREVRRQVGDLVCTALQWPLPLWPDLRFEVLCAPGGQAVWNEWLVRAPGAAPPALEDVADLAPWSCVVEDVVRAFPPTEPLPPDAPSRARLAFTAPVTGERLVAHFTWGLLQYVADR</sequence>
<accession>A0ABX0ZKE0</accession>
<proteinExistence type="predicted"/>
<evidence type="ECO:0000313" key="2">
    <source>
        <dbReference type="Proteomes" id="UP000734511"/>
    </source>
</evidence>
<keyword evidence="2" id="KW-1185">Reference proteome</keyword>
<evidence type="ECO:0000313" key="1">
    <source>
        <dbReference type="EMBL" id="NJP42329.1"/>
    </source>
</evidence>
<comment type="caution">
    <text evidence="1">The sequence shown here is derived from an EMBL/GenBank/DDBJ whole genome shotgun (WGS) entry which is preliminary data.</text>
</comment>
<dbReference type="EMBL" id="JAATEJ010000001">
    <property type="protein sequence ID" value="NJP42329.1"/>
    <property type="molecule type" value="Genomic_DNA"/>
</dbReference>
<organism evidence="1 2">
    <name type="scientific">Actinacidiphila epipremni</name>
    <dbReference type="NCBI Taxonomy" id="2053013"/>
    <lineage>
        <taxon>Bacteria</taxon>
        <taxon>Bacillati</taxon>
        <taxon>Actinomycetota</taxon>
        <taxon>Actinomycetes</taxon>
        <taxon>Kitasatosporales</taxon>
        <taxon>Streptomycetaceae</taxon>
        <taxon>Actinacidiphila</taxon>
    </lineage>
</organism>
<reference evidence="1 2" key="1">
    <citation type="submission" date="2020-03" db="EMBL/GenBank/DDBJ databases">
        <title>WGS of actinomycetes isolated from Thailand.</title>
        <authorList>
            <person name="Thawai C."/>
        </authorList>
    </citation>
    <scope>NUCLEOTIDE SEQUENCE [LARGE SCALE GENOMIC DNA]</scope>
    <source>
        <strain evidence="1 2">PRB2-1</strain>
    </source>
</reference>
<protein>
    <submittedName>
        <fullName evidence="1">Uncharacterized protein</fullName>
    </submittedName>
</protein>
<dbReference type="Proteomes" id="UP000734511">
    <property type="component" value="Unassembled WGS sequence"/>
</dbReference>
<dbReference type="RefSeq" id="WP_167981158.1">
    <property type="nucleotide sequence ID" value="NZ_JAATEJ010000001.1"/>
</dbReference>
<gene>
    <name evidence="1" type="ORF">HCN08_02695</name>
</gene>
<name>A0ABX0ZKE0_9ACTN</name>